<reference evidence="3" key="1">
    <citation type="submission" date="2017-06" db="EMBL/GenBank/DDBJ databases">
        <title>Complete genome sequence of Capnocytophaga sp. KCOM 1579 (=ChDC OS43) isolated from a human refractory periapical abscess lesion.</title>
        <authorList>
            <person name="Kook J.-K."/>
            <person name="Park S.-N."/>
            <person name="Lim Y.K."/>
            <person name="Roh H."/>
        </authorList>
    </citation>
    <scope>NUCLEOTIDE SEQUENCE [LARGE SCALE GENOMIC DNA]</scope>
    <source>
        <strain evidence="3">ChDC OS43</strain>
    </source>
</reference>
<name>A0A1Z4BL00_9FLAO</name>
<dbReference type="AlphaFoldDB" id="A0A1Z4BL00"/>
<evidence type="ECO:0000313" key="3">
    <source>
        <dbReference type="Proteomes" id="UP000197007"/>
    </source>
</evidence>
<accession>A0A1Z4BL00</accession>
<dbReference type="Proteomes" id="UP000197007">
    <property type="component" value="Chromosome"/>
</dbReference>
<evidence type="ECO:0000313" key="2">
    <source>
        <dbReference type="EMBL" id="ASF41945.1"/>
    </source>
</evidence>
<keyword evidence="1" id="KW-0732">Signal</keyword>
<dbReference type="KEGG" id="capn:CBG49_01925"/>
<protein>
    <submittedName>
        <fullName evidence="2">DUF4837 domain-containing protein</fullName>
    </submittedName>
</protein>
<feature type="signal peptide" evidence="1">
    <location>
        <begin position="1"/>
        <end position="16"/>
    </location>
</feature>
<proteinExistence type="predicted"/>
<dbReference type="InterPro" id="IPR032286">
    <property type="entry name" value="DUF4837"/>
</dbReference>
<dbReference type="EMBL" id="CP022022">
    <property type="protein sequence ID" value="ASF41945.1"/>
    <property type="molecule type" value="Genomic_DNA"/>
</dbReference>
<evidence type="ECO:0000256" key="1">
    <source>
        <dbReference type="SAM" id="SignalP"/>
    </source>
</evidence>
<dbReference type="Pfam" id="PF16125">
    <property type="entry name" value="DUF4837"/>
    <property type="match status" value="1"/>
</dbReference>
<organism evidence="2 3">
    <name type="scientific">Capnocytophaga endodontalis</name>
    <dbReference type="NCBI Taxonomy" id="2708117"/>
    <lineage>
        <taxon>Bacteria</taxon>
        <taxon>Pseudomonadati</taxon>
        <taxon>Bacteroidota</taxon>
        <taxon>Flavobacteriia</taxon>
        <taxon>Flavobacteriales</taxon>
        <taxon>Flavobacteriaceae</taxon>
        <taxon>Capnocytophaga</taxon>
    </lineage>
</organism>
<gene>
    <name evidence="2" type="ORF">CBG49_01925</name>
</gene>
<feature type="chain" id="PRO_5012712457" evidence="1">
    <location>
        <begin position="17"/>
        <end position="329"/>
    </location>
</feature>
<sequence>MKRLLFFSVLSALLFAACNDTNNGKNDTYLPPSVGPINSVAVVIDNDLWEGTIGDTIRRYFAAPVDGLPTEEPTFTLHQIPPQVFEGNTRNSRNILIVQRGDEKKAFVKENLFAKPQVVCVVQGKQVRDIACKVEEYHKEFVNEFKNNELIETRKRFDNSLSKDKQVENTLGVKFTMPNVFNIQKYGNNFFWMERPIKGGKASIILYEMPLGSIPTDEEGRAKAIVKMRDSIGEKYIPGPEKGMYMVTETYLAPSISEVMIKGHKAIESKGLWEVKGFALGGPYINYIIEDKAHNRLLVVEGFLYAPGVAKRDMLFELEAIVKSIEFTR</sequence>
<dbReference type="PROSITE" id="PS51257">
    <property type="entry name" value="PROKAR_LIPOPROTEIN"/>
    <property type="match status" value="1"/>
</dbReference>
<keyword evidence="3" id="KW-1185">Reference proteome</keyword>